<gene>
    <name evidence="4" type="ORF">SAMN04490220_0216</name>
</gene>
<reference evidence="5" key="1">
    <citation type="submission" date="2016-10" db="EMBL/GenBank/DDBJ databases">
        <authorList>
            <person name="Varghese N."/>
        </authorList>
    </citation>
    <scope>NUCLEOTIDE SEQUENCE [LARGE SCALE GENOMIC DNA]</scope>
    <source>
        <strain evidence="5">DSM 44719</strain>
    </source>
</reference>
<name>A0A1H4ILN6_RHOJO</name>
<feature type="region of interest" description="Disordered" evidence="2">
    <location>
        <begin position="1"/>
        <end position="21"/>
    </location>
</feature>
<evidence type="ECO:0000313" key="4">
    <source>
        <dbReference type="EMBL" id="SEB34957.1"/>
    </source>
</evidence>
<feature type="binding site" evidence="1">
    <location>
        <position position="54"/>
    </location>
    <ligand>
        <name>ATP</name>
        <dbReference type="ChEBI" id="CHEBI:30616"/>
    </ligand>
</feature>
<dbReference type="SUPFAM" id="SSF56112">
    <property type="entry name" value="Protein kinase-like (PK-like)"/>
    <property type="match status" value="1"/>
</dbReference>
<evidence type="ECO:0000256" key="1">
    <source>
        <dbReference type="PROSITE-ProRule" id="PRU10141"/>
    </source>
</evidence>
<dbReference type="Gene3D" id="3.30.200.20">
    <property type="entry name" value="Phosphorylase Kinase, domain 1"/>
    <property type="match status" value="1"/>
</dbReference>
<accession>A0A1H4ILN6</accession>
<dbReference type="GO" id="GO:0005524">
    <property type="term" value="F:ATP binding"/>
    <property type="evidence" value="ECO:0007669"/>
    <property type="project" value="UniProtKB-UniRule"/>
</dbReference>
<dbReference type="EMBL" id="FNTL01000002">
    <property type="protein sequence ID" value="SEB34957.1"/>
    <property type="molecule type" value="Genomic_DNA"/>
</dbReference>
<feature type="domain" description="Protein kinase" evidence="3">
    <location>
        <begin position="25"/>
        <end position="100"/>
    </location>
</feature>
<evidence type="ECO:0000313" key="5">
    <source>
        <dbReference type="Proteomes" id="UP000183407"/>
    </source>
</evidence>
<dbReference type="PROSITE" id="PS00107">
    <property type="entry name" value="PROTEIN_KINASE_ATP"/>
    <property type="match status" value="1"/>
</dbReference>
<dbReference type="PROSITE" id="PS50011">
    <property type="entry name" value="PROTEIN_KINASE_DOM"/>
    <property type="match status" value="1"/>
</dbReference>
<evidence type="ECO:0000256" key="2">
    <source>
        <dbReference type="SAM" id="MobiDB-lite"/>
    </source>
</evidence>
<keyword evidence="1" id="KW-0067">ATP-binding</keyword>
<dbReference type="InterPro" id="IPR011009">
    <property type="entry name" value="Kinase-like_dom_sf"/>
</dbReference>
<organism evidence="4 5">
    <name type="scientific">Rhodococcus jostii</name>
    <dbReference type="NCBI Taxonomy" id="132919"/>
    <lineage>
        <taxon>Bacteria</taxon>
        <taxon>Bacillati</taxon>
        <taxon>Actinomycetota</taxon>
        <taxon>Actinomycetes</taxon>
        <taxon>Mycobacteriales</taxon>
        <taxon>Nocardiaceae</taxon>
        <taxon>Rhodococcus</taxon>
    </lineage>
</organism>
<keyword evidence="1" id="KW-0547">Nucleotide-binding</keyword>
<dbReference type="Pfam" id="PF00069">
    <property type="entry name" value="Pkinase"/>
    <property type="match status" value="1"/>
</dbReference>
<dbReference type="Proteomes" id="UP000183407">
    <property type="component" value="Unassembled WGS sequence"/>
</dbReference>
<dbReference type="InterPro" id="IPR000719">
    <property type="entry name" value="Prot_kinase_dom"/>
</dbReference>
<dbReference type="InterPro" id="IPR017441">
    <property type="entry name" value="Protein_kinase_ATP_BS"/>
</dbReference>
<sequence>MGEGDPLDTQRYPPSPAAELGGAGFADVQEIGRGGFGVVYRCTQEDLDRTVAVKVLTVELDEENRARFFREQRAMGRLTGTRTSWASYRSVPPAADFPTS</sequence>
<dbReference type="GO" id="GO:0004672">
    <property type="term" value="F:protein kinase activity"/>
    <property type="evidence" value="ECO:0007669"/>
    <property type="project" value="InterPro"/>
</dbReference>
<proteinExistence type="predicted"/>
<keyword evidence="4" id="KW-0808">Transferase</keyword>
<keyword evidence="4" id="KW-0418">Kinase</keyword>
<evidence type="ECO:0000259" key="3">
    <source>
        <dbReference type="PROSITE" id="PS50011"/>
    </source>
</evidence>
<protein>
    <submittedName>
        <fullName evidence="4">Protein kinase domain-containing protein</fullName>
    </submittedName>
</protein>
<dbReference type="AlphaFoldDB" id="A0A1H4ILN6"/>